<dbReference type="AlphaFoldDB" id="A0A3B0WMK3"/>
<reference evidence="1" key="1">
    <citation type="submission" date="2018-06" db="EMBL/GenBank/DDBJ databases">
        <authorList>
            <person name="Zhirakovskaya E."/>
        </authorList>
    </citation>
    <scope>NUCLEOTIDE SEQUENCE</scope>
</reference>
<accession>A0A3B0WMK3</accession>
<sequence>MCFKSSYGLIQNELINNNKYNSFIEMRIIIVYNATICSCLNKPVIQLSLLVNKPAYNKALGGCPRMKVVARESQFEADFVQI</sequence>
<proteinExistence type="predicted"/>
<name>A0A3B0WMK3_9ZZZZ</name>
<protein>
    <submittedName>
        <fullName evidence="1">Uncharacterized protein</fullName>
    </submittedName>
</protein>
<organism evidence="1">
    <name type="scientific">hydrothermal vent metagenome</name>
    <dbReference type="NCBI Taxonomy" id="652676"/>
    <lineage>
        <taxon>unclassified sequences</taxon>
        <taxon>metagenomes</taxon>
        <taxon>ecological metagenomes</taxon>
    </lineage>
</organism>
<dbReference type="EMBL" id="UOFF01000247">
    <property type="protein sequence ID" value="VAW56551.1"/>
    <property type="molecule type" value="Genomic_DNA"/>
</dbReference>
<evidence type="ECO:0000313" key="1">
    <source>
        <dbReference type="EMBL" id="VAW56551.1"/>
    </source>
</evidence>
<gene>
    <name evidence="1" type="ORF">MNBD_GAMMA07-1138</name>
</gene>